<proteinExistence type="predicted"/>
<comment type="caution">
    <text evidence="2">The sequence shown here is derived from an EMBL/GenBank/DDBJ whole genome shotgun (WGS) entry which is preliminary data.</text>
</comment>
<dbReference type="PANTHER" id="PTHR48475:SF1">
    <property type="entry name" value="RNASE H TYPE-1 DOMAIN-CONTAINING PROTEIN"/>
    <property type="match status" value="1"/>
</dbReference>
<organism evidence="2 3">
    <name type="scientific">Taxus chinensis</name>
    <name type="common">Chinese yew</name>
    <name type="synonym">Taxus wallichiana var. chinensis</name>
    <dbReference type="NCBI Taxonomy" id="29808"/>
    <lineage>
        <taxon>Eukaryota</taxon>
        <taxon>Viridiplantae</taxon>
        <taxon>Streptophyta</taxon>
        <taxon>Embryophyta</taxon>
        <taxon>Tracheophyta</taxon>
        <taxon>Spermatophyta</taxon>
        <taxon>Pinopsida</taxon>
        <taxon>Pinidae</taxon>
        <taxon>Conifers II</taxon>
        <taxon>Cupressales</taxon>
        <taxon>Taxaceae</taxon>
        <taxon>Taxus</taxon>
    </lineage>
</organism>
<evidence type="ECO:0000313" key="2">
    <source>
        <dbReference type="EMBL" id="KAH9331282.1"/>
    </source>
</evidence>
<dbReference type="EMBL" id="JAHRHJ020000001">
    <property type="protein sequence ID" value="KAH9331282.1"/>
    <property type="molecule type" value="Genomic_DNA"/>
</dbReference>
<feature type="domain" description="RNase H type-1" evidence="1">
    <location>
        <begin position="1"/>
        <end position="47"/>
    </location>
</feature>
<dbReference type="InterPro" id="IPR012337">
    <property type="entry name" value="RNaseH-like_sf"/>
</dbReference>
<dbReference type="Pfam" id="PF13456">
    <property type="entry name" value="RVT_3"/>
    <property type="match status" value="1"/>
</dbReference>
<dbReference type="InterPro" id="IPR002156">
    <property type="entry name" value="RNaseH_domain"/>
</dbReference>
<reference evidence="2 3" key="1">
    <citation type="journal article" date="2021" name="Nat. Plants">
        <title>The Taxus genome provides insights into paclitaxel biosynthesis.</title>
        <authorList>
            <person name="Xiong X."/>
            <person name="Gou J."/>
            <person name="Liao Q."/>
            <person name="Li Y."/>
            <person name="Zhou Q."/>
            <person name="Bi G."/>
            <person name="Li C."/>
            <person name="Du R."/>
            <person name="Wang X."/>
            <person name="Sun T."/>
            <person name="Guo L."/>
            <person name="Liang H."/>
            <person name="Lu P."/>
            <person name="Wu Y."/>
            <person name="Zhang Z."/>
            <person name="Ro D.K."/>
            <person name="Shang Y."/>
            <person name="Huang S."/>
            <person name="Yan J."/>
        </authorList>
    </citation>
    <scope>NUCLEOTIDE SEQUENCE [LARGE SCALE GENOMIC DNA]</scope>
    <source>
        <strain evidence="2">Ta-2019</strain>
    </source>
</reference>
<dbReference type="SUPFAM" id="SSF53098">
    <property type="entry name" value="Ribonuclease H-like"/>
    <property type="match status" value="1"/>
</dbReference>
<keyword evidence="3" id="KW-1185">Reference proteome</keyword>
<dbReference type="PANTHER" id="PTHR48475">
    <property type="entry name" value="RIBONUCLEASE H"/>
    <property type="match status" value="1"/>
</dbReference>
<dbReference type="GO" id="GO:0003676">
    <property type="term" value="F:nucleic acid binding"/>
    <property type="evidence" value="ECO:0007669"/>
    <property type="project" value="InterPro"/>
</dbReference>
<sequence length="50" mass="5725">EYEALVLGLQVALHLGIKSINIFGDSQLVVNQVMGVYQCKNEELQKYKHY</sequence>
<dbReference type="AlphaFoldDB" id="A0AA38LS71"/>
<name>A0AA38LS71_TAXCH</name>
<protein>
    <recommendedName>
        <fullName evidence="1">RNase H type-1 domain-containing protein</fullName>
    </recommendedName>
</protein>
<feature type="non-terminal residue" evidence="2">
    <location>
        <position position="1"/>
    </location>
</feature>
<dbReference type="InterPro" id="IPR036397">
    <property type="entry name" value="RNaseH_sf"/>
</dbReference>
<dbReference type="GO" id="GO:0004523">
    <property type="term" value="F:RNA-DNA hybrid ribonuclease activity"/>
    <property type="evidence" value="ECO:0007669"/>
    <property type="project" value="InterPro"/>
</dbReference>
<feature type="non-terminal residue" evidence="2">
    <location>
        <position position="50"/>
    </location>
</feature>
<dbReference type="OMA" id="CRRAQHI"/>
<accession>A0AA38LS71</accession>
<gene>
    <name evidence="2" type="ORF">KI387_003390</name>
</gene>
<dbReference type="Gene3D" id="3.30.420.10">
    <property type="entry name" value="Ribonuclease H-like superfamily/Ribonuclease H"/>
    <property type="match status" value="1"/>
</dbReference>
<evidence type="ECO:0000259" key="1">
    <source>
        <dbReference type="Pfam" id="PF13456"/>
    </source>
</evidence>
<evidence type="ECO:0000313" key="3">
    <source>
        <dbReference type="Proteomes" id="UP000824469"/>
    </source>
</evidence>
<dbReference type="Proteomes" id="UP000824469">
    <property type="component" value="Unassembled WGS sequence"/>
</dbReference>